<name>A0A0A9B2A7_ARUDO</name>
<sequence length="24" mass="2880">MTRATSNKETYRIGRFHYTTYPSV</sequence>
<reference evidence="1" key="2">
    <citation type="journal article" date="2015" name="Data Brief">
        <title>Shoot transcriptome of the giant reed, Arundo donax.</title>
        <authorList>
            <person name="Barrero R.A."/>
            <person name="Guerrero F.D."/>
            <person name="Moolhuijzen P."/>
            <person name="Goolsby J.A."/>
            <person name="Tidwell J."/>
            <person name="Bellgard S.E."/>
            <person name="Bellgard M.I."/>
        </authorList>
    </citation>
    <scope>NUCLEOTIDE SEQUENCE</scope>
    <source>
        <tissue evidence="1">Shoot tissue taken approximately 20 cm above the soil surface</tissue>
    </source>
</reference>
<accession>A0A0A9B2A7</accession>
<protein>
    <submittedName>
        <fullName evidence="1">Uncharacterized protein</fullName>
    </submittedName>
</protein>
<proteinExistence type="predicted"/>
<evidence type="ECO:0000313" key="1">
    <source>
        <dbReference type="EMBL" id="JAD57506.1"/>
    </source>
</evidence>
<dbReference type="AlphaFoldDB" id="A0A0A9B2A7"/>
<organism evidence="1">
    <name type="scientific">Arundo donax</name>
    <name type="common">Giant reed</name>
    <name type="synonym">Donax arundinaceus</name>
    <dbReference type="NCBI Taxonomy" id="35708"/>
    <lineage>
        <taxon>Eukaryota</taxon>
        <taxon>Viridiplantae</taxon>
        <taxon>Streptophyta</taxon>
        <taxon>Embryophyta</taxon>
        <taxon>Tracheophyta</taxon>
        <taxon>Spermatophyta</taxon>
        <taxon>Magnoliopsida</taxon>
        <taxon>Liliopsida</taxon>
        <taxon>Poales</taxon>
        <taxon>Poaceae</taxon>
        <taxon>PACMAD clade</taxon>
        <taxon>Arundinoideae</taxon>
        <taxon>Arundineae</taxon>
        <taxon>Arundo</taxon>
    </lineage>
</organism>
<dbReference type="EMBL" id="GBRH01240389">
    <property type="protein sequence ID" value="JAD57506.1"/>
    <property type="molecule type" value="Transcribed_RNA"/>
</dbReference>
<reference evidence="1" key="1">
    <citation type="submission" date="2014-09" db="EMBL/GenBank/DDBJ databases">
        <authorList>
            <person name="Magalhaes I.L.F."/>
            <person name="Oliveira U."/>
            <person name="Santos F.R."/>
            <person name="Vidigal T.H.D.A."/>
            <person name="Brescovit A.D."/>
            <person name="Santos A.J."/>
        </authorList>
    </citation>
    <scope>NUCLEOTIDE SEQUENCE</scope>
    <source>
        <tissue evidence="1">Shoot tissue taken approximately 20 cm above the soil surface</tissue>
    </source>
</reference>